<keyword evidence="2" id="KW-1185">Reference proteome</keyword>
<evidence type="ECO:0000313" key="2">
    <source>
        <dbReference type="Proteomes" id="UP001153737"/>
    </source>
</evidence>
<dbReference type="PANTHER" id="PTHR23404">
    <property type="entry name" value="MOLYBDOPTERIN SYNTHASE RELATED"/>
    <property type="match status" value="1"/>
</dbReference>
<reference evidence="1" key="2">
    <citation type="submission" date="2022-10" db="EMBL/GenBank/DDBJ databases">
        <authorList>
            <consortium name="ENA_rothamsted_submissions"/>
            <consortium name="culmorum"/>
            <person name="King R."/>
        </authorList>
    </citation>
    <scope>NUCLEOTIDE SEQUENCE</scope>
</reference>
<reference evidence="1" key="1">
    <citation type="submission" date="2022-01" db="EMBL/GenBank/DDBJ databases">
        <authorList>
            <person name="King R."/>
        </authorList>
    </citation>
    <scope>NUCLEOTIDE SEQUENCE</scope>
</reference>
<dbReference type="AlphaFoldDB" id="A0A9P0GQH8"/>
<dbReference type="GO" id="GO:0006777">
    <property type="term" value="P:Mo-molybdopterin cofactor biosynthetic process"/>
    <property type="evidence" value="ECO:0007669"/>
    <property type="project" value="InterPro"/>
</dbReference>
<name>A0A9P0GQH8_PHACE</name>
<dbReference type="Proteomes" id="UP001153737">
    <property type="component" value="Chromosome 12"/>
</dbReference>
<accession>A0A9P0GQH8</accession>
<gene>
    <name evidence="1" type="ORF">PHAECO_LOCUS3365</name>
</gene>
<dbReference type="EMBL" id="OU896718">
    <property type="protein sequence ID" value="CAH1118910.1"/>
    <property type="molecule type" value="Genomic_DNA"/>
</dbReference>
<evidence type="ECO:0000313" key="1">
    <source>
        <dbReference type="EMBL" id="CAH1118910.1"/>
    </source>
</evidence>
<dbReference type="InterPro" id="IPR003448">
    <property type="entry name" value="Mopterin_biosynth_MoaE"/>
</dbReference>
<proteinExistence type="predicted"/>
<dbReference type="Gene3D" id="3.90.1170.40">
    <property type="entry name" value="Molybdopterin biosynthesis MoaE subunit"/>
    <property type="match status" value="1"/>
</dbReference>
<organism evidence="1 2">
    <name type="scientific">Phaedon cochleariae</name>
    <name type="common">Mustard beetle</name>
    <dbReference type="NCBI Taxonomy" id="80249"/>
    <lineage>
        <taxon>Eukaryota</taxon>
        <taxon>Metazoa</taxon>
        <taxon>Ecdysozoa</taxon>
        <taxon>Arthropoda</taxon>
        <taxon>Hexapoda</taxon>
        <taxon>Insecta</taxon>
        <taxon>Pterygota</taxon>
        <taxon>Neoptera</taxon>
        <taxon>Endopterygota</taxon>
        <taxon>Coleoptera</taxon>
        <taxon>Polyphaga</taxon>
        <taxon>Cucujiformia</taxon>
        <taxon>Chrysomeloidea</taxon>
        <taxon>Chrysomelidae</taxon>
        <taxon>Chrysomelinae</taxon>
        <taxon>Chrysomelini</taxon>
        <taxon>Phaedon</taxon>
    </lineage>
</organism>
<dbReference type="OrthoDB" id="5531344at2759"/>
<protein>
    <submittedName>
        <fullName evidence="1">Uncharacterized protein</fullName>
    </submittedName>
</protein>
<dbReference type="InterPro" id="IPR036563">
    <property type="entry name" value="MoaE_sf"/>
</dbReference>
<dbReference type="SUPFAM" id="SSF54690">
    <property type="entry name" value="Molybdopterin synthase subunit MoaE"/>
    <property type="match status" value="1"/>
</dbReference>
<sequence>MNHIKFTKDTLSMEQIFNISHTSSSSAVNMFIGTKNILHEYNKANFECEEFCQQGSKFLNNVCIEARSSWPHIENIVVYFRIGQLSEAETSIVVAVSSHLDKEAIKATEWVIDRFRTFISTWDIEISPVDSSASNCSNLKNSREINQNVEAPYIPPYLVQIKAMNNEIEERISRFMQRKRSDIDVHNIREFCCGERNSEFTCARVDAVLQKRKDSKSHLQVHRVLNSYQHRDQKNSNYLTQFIPPNGVEERLGNVESQLSLTVPVPKDIFQRLKLIEDRLLQLESISPEYIQFWDRVSLPTSRSSKKRNFCIDEVDDLITELEKQIKGN</sequence>
<dbReference type="Pfam" id="PF02391">
    <property type="entry name" value="MoaE"/>
    <property type="match status" value="1"/>
</dbReference>